<sequence length="356" mass="40991">MEVHKKTMTGTVMEQPNEVSFEEKSVYESVVEDWKTQIVSNEVSGEQKRVDREVHEGCVHMSIEYPARSTWILSAIYGSPNKAVRRDLWEELSIFARGIETPWMLIGNFNAFFVEHEKGPKFTWQRGLVAERIDRAICNVGWRLLFQEVSAWLTPEGFGSFVQQAWDNSDNLVADIANFTNRACQRNRREEAFWMQKAKTDWIKFGDANTKYFHVRVARRKNKLKIVRLKDEHGNWCEDQSTLQSQAVAFFQKLYSKDIGPLPSHPIKGAFPTLCDEDYLRLVRPVESTEVYDALFEMKPLKALGLDGLRALFFQSQWATVGQSLVQYVSHVMEGRDIGDNICSSLIVLIPKISTP</sequence>
<proteinExistence type="predicted"/>
<reference evidence="2" key="2">
    <citation type="submission" date="2025-08" db="UniProtKB">
        <authorList>
            <consortium name="RefSeq"/>
        </authorList>
    </citation>
    <scope>IDENTIFICATION</scope>
</reference>
<dbReference type="SUPFAM" id="SSF56219">
    <property type="entry name" value="DNase I-like"/>
    <property type="match status" value="1"/>
</dbReference>
<gene>
    <name evidence="2" type="primary">LOC108663308</name>
</gene>
<evidence type="ECO:0000313" key="2">
    <source>
        <dbReference type="RefSeq" id="XP_017982437.1"/>
    </source>
</evidence>
<reference evidence="1" key="1">
    <citation type="journal article" date="1997" name="Nucleic Acids Res.">
        <title>tRNAscan-SE: a program for improved detection of transfer RNA genes in genomic sequence.</title>
        <authorList>
            <person name="Lowe T.M."/>
            <person name="Eddy S.R."/>
        </authorList>
    </citation>
    <scope>NUCLEOTIDE SEQUENCE [LARGE SCALE GENOMIC DNA]</scope>
    <source>
        <strain evidence="1">r\B97-61/B2</strain>
    </source>
</reference>
<dbReference type="Gene3D" id="3.60.10.10">
    <property type="entry name" value="Endonuclease/exonuclease/phosphatase"/>
    <property type="match status" value="1"/>
</dbReference>
<dbReference type="Proteomes" id="UP000694886">
    <property type="component" value="Chromosome 9"/>
</dbReference>
<dbReference type="InterPro" id="IPR036691">
    <property type="entry name" value="Endo/exonu/phosph_ase_sf"/>
</dbReference>
<protein>
    <submittedName>
        <fullName evidence="2">Uncharacterized protein LOC108663308</fullName>
    </submittedName>
</protein>
<dbReference type="GeneID" id="108663308"/>
<evidence type="ECO:0000313" key="1">
    <source>
        <dbReference type="Proteomes" id="UP000694886"/>
    </source>
</evidence>
<dbReference type="AlphaFoldDB" id="A0AB32WXY4"/>
<accession>A0AB32WXY4</accession>
<dbReference type="RefSeq" id="XP_017982437.1">
    <property type="nucleotide sequence ID" value="XM_018126948.1"/>
</dbReference>
<dbReference type="Gramene" id="Tc09v2_t029060.1">
    <property type="protein sequence ID" value="Tc09v2_p029060.1"/>
    <property type="gene ID" value="Tc09v2_g029060"/>
</dbReference>
<organism evidence="1 2">
    <name type="scientific">Theobroma cacao</name>
    <name type="common">Cacao</name>
    <name type="synonym">Cocoa</name>
    <dbReference type="NCBI Taxonomy" id="3641"/>
    <lineage>
        <taxon>Eukaryota</taxon>
        <taxon>Viridiplantae</taxon>
        <taxon>Streptophyta</taxon>
        <taxon>Embryophyta</taxon>
        <taxon>Tracheophyta</taxon>
        <taxon>Spermatophyta</taxon>
        <taxon>Magnoliopsida</taxon>
        <taxon>eudicotyledons</taxon>
        <taxon>Gunneridae</taxon>
        <taxon>Pentapetalae</taxon>
        <taxon>rosids</taxon>
        <taxon>malvids</taxon>
        <taxon>Malvales</taxon>
        <taxon>Malvaceae</taxon>
        <taxon>Byttnerioideae</taxon>
        <taxon>Theobroma</taxon>
    </lineage>
</organism>
<name>A0AB32WXY4_THECC</name>
<dbReference type="KEGG" id="tcc:108663308"/>